<dbReference type="PANTHER" id="PTHR12835">
    <property type="entry name" value="BIOTIN PROTEIN LIGASE"/>
    <property type="match status" value="1"/>
</dbReference>
<dbReference type="InterPro" id="IPR004143">
    <property type="entry name" value="BPL_LPL_catalytic"/>
</dbReference>
<dbReference type="Gene3D" id="3.30.930.10">
    <property type="entry name" value="Bira Bifunctional Protein, Domain 2"/>
    <property type="match status" value="1"/>
</dbReference>
<keyword evidence="2" id="KW-0092">Biotin</keyword>
<evidence type="ECO:0000313" key="6">
    <source>
        <dbReference type="EMBL" id="MFC0341232.1"/>
    </source>
</evidence>
<gene>
    <name evidence="6" type="ORF">ACFFII_10705</name>
</gene>
<comment type="caution">
    <text evidence="6">The sequence shown here is derived from an EMBL/GenBank/DDBJ whole genome shotgun (WGS) entry which is preliminary data.</text>
</comment>
<dbReference type="PANTHER" id="PTHR12835:SF5">
    <property type="entry name" value="BIOTIN--PROTEIN LIGASE"/>
    <property type="match status" value="1"/>
</dbReference>
<protein>
    <recommendedName>
        <fullName evidence="3">biotin--[biotin carboxyl-carrier protein] ligase</fullName>
        <ecNumber evidence="3">6.3.4.15</ecNumber>
    </recommendedName>
</protein>
<keyword evidence="1 6" id="KW-0436">Ligase</keyword>
<dbReference type="RefSeq" id="WP_377698877.1">
    <property type="nucleotide sequence ID" value="NZ_JBHLWE010000034.1"/>
</dbReference>
<dbReference type="EC" id="6.3.4.15" evidence="3"/>
<dbReference type="Pfam" id="PF03099">
    <property type="entry name" value="BPL_LplA_LipB"/>
    <property type="match status" value="1"/>
</dbReference>
<dbReference type="Proteomes" id="UP001589799">
    <property type="component" value="Unassembled WGS sequence"/>
</dbReference>
<comment type="catalytic activity">
    <reaction evidence="4">
        <text>biotin + L-lysyl-[protein] + ATP = N(6)-biotinyl-L-lysyl-[protein] + AMP + diphosphate + H(+)</text>
        <dbReference type="Rhea" id="RHEA:11756"/>
        <dbReference type="Rhea" id="RHEA-COMP:9752"/>
        <dbReference type="Rhea" id="RHEA-COMP:10505"/>
        <dbReference type="ChEBI" id="CHEBI:15378"/>
        <dbReference type="ChEBI" id="CHEBI:29969"/>
        <dbReference type="ChEBI" id="CHEBI:30616"/>
        <dbReference type="ChEBI" id="CHEBI:33019"/>
        <dbReference type="ChEBI" id="CHEBI:57586"/>
        <dbReference type="ChEBI" id="CHEBI:83144"/>
        <dbReference type="ChEBI" id="CHEBI:456215"/>
        <dbReference type="EC" id="6.3.4.15"/>
    </reaction>
</comment>
<dbReference type="Pfam" id="PF02237">
    <property type="entry name" value="BPL_C"/>
    <property type="match status" value="1"/>
</dbReference>
<evidence type="ECO:0000259" key="5">
    <source>
        <dbReference type="PROSITE" id="PS51733"/>
    </source>
</evidence>
<dbReference type="Gene3D" id="2.30.30.100">
    <property type="match status" value="1"/>
</dbReference>
<dbReference type="SUPFAM" id="SSF55681">
    <property type="entry name" value="Class II aaRS and biotin synthetases"/>
    <property type="match status" value="1"/>
</dbReference>
<proteinExistence type="predicted"/>
<reference evidence="6 7" key="1">
    <citation type="submission" date="2024-09" db="EMBL/GenBank/DDBJ databases">
        <authorList>
            <person name="Sun Q."/>
            <person name="Mori K."/>
        </authorList>
    </citation>
    <scope>NUCLEOTIDE SEQUENCE [LARGE SCALE GENOMIC DNA]</scope>
    <source>
        <strain evidence="6 7">KCTC 22789</strain>
    </source>
</reference>
<dbReference type="PROSITE" id="PS51733">
    <property type="entry name" value="BPL_LPL_CATALYTIC"/>
    <property type="match status" value="1"/>
</dbReference>
<evidence type="ECO:0000256" key="4">
    <source>
        <dbReference type="ARBA" id="ARBA00047846"/>
    </source>
</evidence>
<sequence>MTDASLPLSASWPQGVGRLILEQTDSTNAEAARLGTSLAGPTWIMTRRQDAGRGRRGRSWSMPAGNFAATLALRPQGSPADVSLYSFVAALALHEALTAVCGPAARLAIKWPNDVLLNGGKVAGILLESAGQGRDVSLLAVGIGVNLAAAPEPGALEPGAVPPVSVLGETGHAVAPEEFLDLLAPAFARWQQQLAAYGFGPIRTAWTARAARLGQTITARTGATSRTGRFEGIDDSGALVLTTAAGREVIPAAEVFFDEVA</sequence>
<evidence type="ECO:0000256" key="1">
    <source>
        <dbReference type="ARBA" id="ARBA00022598"/>
    </source>
</evidence>
<evidence type="ECO:0000256" key="3">
    <source>
        <dbReference type="ARBA" id="ARBA00024227"/>
    </source>
</evidence>
<dbReference type="InterPro" id="IPR045864">
    <property type="entry name" value="aa-tRNA-synth_II/BPL/LPL"/>
</dbReference>
<accession>A0ABV6I4W4</accession>
<dbReference type="NCBIfam" id="TIGR00121">
    <property type="entry name" value="birA_ligase"/>
    <property type="match status" value="1"/>
</dbReference>
<evidence type="ECO:0000256" key="2">
    <source>
        <dbReference type="ARBA" id="ARBA00023267"/>
    </source>
</evidence>
<dbReference type="InterPro" id="IPR004408">
    <property type="entry name" value="Biotin_CoA_COase_ligase"/>
</dbReference>
<evidence type="ECO:0000313" key="7">
    <source>
        <dbReference type="Proteomes" id="UP001589799"/>
    </source>
</evidence>
<feature type="domain" description="BPL/LPL catalytic" evidence="5">
    <location>
        <begin position="13"/>
        <end position="195"/>
    </location>
</feature>
<dbReference type="EMBL" id="JBHLWE010000034">
    <property type="protein sequence ID" value="MFC0341232.1"/>
    <property type="molecule type" value="Genomic_DNA"/>
</dbReference>
<organism evidence="6 7">
    <name type="scientific">Paracoccus niistensis</name>
    <dbReference type="NCBI Taxonomy" id="632935"/>
    <lineage>
        <taxon>Bacteria</taxon>
        <taxon>Pseudomonadati</taxon>
        <taxon>Pseudomonadota</taxon>
        <taxon>Alphaproteobacteria</taxon>
        <taxon>Rhodobacterales</taxon>
        <taxon>Paracoccaceae</taxon>
        <taxon>Paracoccus</taxon>
    </lineage>
</organism>
<keyword evidence="7" id="KW-1185">Reference proteome</keyword>
<dbReference type="CDD" id="cd16442">
    <property type="entry name" value="BPL"/>
    <property type="match status" value="1"/>
</dbReference>
<name>A0ABV6I4W4_9RHOB</name>
<dbReference type="GO" id="GO:0004077">
    <property type="term" value="F:biotin--[biotin carboxyl-carrier protein] ligase activity"/>
    <property type="evidence" value="ECO:0007669"/>
    <property type="project" value="UniProtKB-EC"/>
</dbReference>
<dbReference type="InterPro" id="IPR003142">
    <property type="entry name" value="BPL_C"/>
</dbReference>